<proteinExistence type="predicted"/>
<reference evidence="1" key="2">
    <citation type="journal article" date="2015" name="Data Brief">
        <title>Shoot transcriptome of the giant reed, Arundo donax.</title>
        <authorList>
            <person name="Barrero R.A."/>
            <person name="Guerrero F.D."/>
            <person name="Moolhuijzen P."/>
            <person name="Goolsby J.A."/>
            <person name="Tidwell J."/>
            <person name="Bellgard S.E."/>
            <person name="Bellgard M.I."/>
        </authorList>
    </citation>
    <scope>NUCLEOTIDE SEQUENCE</scope>
    <source>
        <tissue evidence="1">Shoot tissue taken approximately 20 cm above the soil surface</tissue>
    </source>
</reference>
<name>A0A0A9G452_ARUDO</name>
<dbReference type="EMBL" id="GBRH01180575">
    <property type="protein sequence ID" value="JAE17321.1"/>
    <property type="molecule type" value="Transcribed_RNA"/>
</dbReference>
<evidence type="ECO:0000313" key="1">
    <source>
        <dbReference type="EMBL" id="JAE17321.1"/>
    </source>
</evidence>
<reference evidence="1" key="1">
    <citation type="submission" date="2014-09" db="EMBL/GenBank/DDBJ databases">
        <authorList>
            <person name="Magalhaes I.L.F."/>
            <person name="Oliveira U."/>
            <person name="Santos F.R."/>
            <person name="Vidigal T.H.D.A."/>
            <person name="Brescovit A.D."/>
            <person name="Santos A.J."/>
        </authorList>
    </citation>
    <scope>NUCLEOTIDE SEQUENCE</scope>
    <source>
        <tissue evidence="1">Shoot tissue taken approximately 20 cm above the soil surface</tissue>
    </source>
</reference>
<dbReference type="AlphaFoldDB" id="A0A0A9G452"/>
<protein>
    <submittedName>
        <fullName evidence="1">Uncharacterized protein</fullName>
    </submittedName>
</protein>
<organism evidence="1">
    <name type="scientific">Arundo donax</name>
    <name type="common">Giant reed</name>
    <name type="synonym">Donax arundinaceus</name>
    <dbReference type="NCBI Taxonomy" id="35708"/>
    <lineage>
        <taxon>Eukaryota</taxon>
        <taxon>Viridiplantae</taxon>
        <taxon>Streptophyta</taxon>
        <taxon>Embryophyta</taxon>
        <taxon>Tracheophyta</taxon>
        <taxon>Spermatophyta</taxon>
        <taxon>Magnoliopsida</taxon>
        <taxon>Liliopsida</taxon>
        <taxon>Poales</taxon>
        <taxon>Poaceae</taxon>
        <taxon>PACMAD clade</taxon>
        <taxon>Arundinoideae</taxon>
        <taxon>Arundineae</taxon>
        <taxon>Arundo</taxon>
    </lineage>
</organism>
<sequence>MVLYFIDFDGPFITIWLTL</sequence>
<accession>A0A0A9G452</accession>